<dbReference type="CDD" id="cd20339">
    <property type="entry name" value="BRcat_RBR_RNF216"/>
    <property type="match status" value="1"/>
</dbReference>
<dbReference type="PANTHER" id="PTHR22770:SF47">
    <property type="entry name" value="E3 UBIQUITIN-PROTEIN LIGASE RNF216"/>
    <property type="match status" value="1"/>
</dbReference>
<keyword evidence="3" id="KW-0479">Metal-binding</keyword>
<reference evidence="11 12" key="1">
    <citation type="submission" date="2015-01" db="EMBL/GenBank/DDBJ databases">
        <title>The Genome Sequence of Rhinocladiella mackenzie CBS 650.93.</title>
        <authorList>
            <consortium name="The Broad Institute Genomics Platform"/>
            <person name="Cuomo C."/>
            <person name="de Hoog S."/>
            <person name="Gorbushina A."/>
            <person name="Stielow B."/>
            <person name="Teixiera M."/>
            <person name="Abouelleil A."/>
            <person name="Chapman S.B."/>
            <person name="Priest M."/>
            <person name="Young S.K."/>
            <person name="Wortman J."/>
            <person name="Nusbaum C."/>
            <person name="Birren B."/>
        </authorList>
    </citation>
    <scope>NUCLEOTIDE SEQUENCE [LARGE SCALE GENOMIC DNA]</scope>
    <source>
        <strain evidence="11 12">CBS 650.93</strain>
    </source>
</reference>
<keyword evidence="2" id="KW-0808">Transferase</keyword>
<feature type="compositionally biased region" description="Polar residues" evidence="9">
    <location>
        <begin position="113"/>
        <end position="126"/>
    </location>
</feature>
<dbReference type="STRING" id="1442369.A0A0D2GNK6"/>
<evidence type="ECO:0000256" key="4">
    <source>
        <dbReference type="ARBA" id="ARBA00022737"/>
    </source>
</evidence>
<organism evidence="11 12">
    <name type="scientific">Rhinocladiella mackenziei CBS 650.93</name>
    <dbReference type="NCBI Taxonomy" id="1442369"/>
    <lineage>
        <taxon>Eukaryota</taxon>
        <taxon>Fungi</taxon>
        <taxon>Dikarya</taxon>
        <taxon>Ascomycota</taxon>
        <taxon>Pezizomycotina</taxon>
        <taxon>Eurotiomycetes</taxon>
        <taxon>Chaetothyriomycetidae</taxon>
        <taxon>Chaetothyriales</taxon>
        <taxon>Herpotrichiellaceae</taxon>
        <taxon>Rhinocladiella</taxon>
    </lineage>
</organism>
<evidence type="ECO:0000313" key="11">
    <source>
        <dbReference type="EMBL" id="KIW99942.1"/>
    </source>
</evidence>
<keyword evidence="12" id="KW-1185">Reference proteome</keyword>
<dbReference type="HOGENOM" id="CLU_012319_1_0_1"/>
<dbReference type="Pfam" id="PF26200">
    <property type="entry name" value="Rcat_RNF216"/>
    <property type="match status" value="1"/>
</dbReference>
<dbReference type="InterPro" id="IPR051628">
    <property type="entry name" value="LUBAC_E3_Ligases"/>
</dbReference>
<dbReference type="CDD" id="cd16630">
    <property type="entry name" value="RING-HC_RBR_RNF216"/>
    <property type="match status" value="1"/>
</dbReference>
<feature type="domain" description="RING-type" evidence="10">
    <location>
        <begin position="487"/>
        <end position="709"/>
    </location>
</feature>
<dbReference type="InterPro" id="IPR044066">
    <property type="entry name" value="TRIAD_supradom"/>
</dbReference>
<feature type="region of interest" description="Disordered" evidence="9">
    <location>
        <begin position="113"/>
        <end position="179"/>
    </location>
</feature>
<dbReference type="Proteomes" id="UP000053617">
    <property type="component" value="Unassembled WGS sequence"/>
</dbReference>
<dbReference type="AlphaFoldDB" id="A0A0D2GNK6"/>
<gene>
    <name evidence="11" type="ORF">Z518_10870</name>
</gene>
<dbReference type="Gene3D" id="1.20.120.1750">
    <property type="match status" value="1"/>
</dbReference>
<feature type="compositionally biased region" description="Polar residues" evidence="9">
    <location>
        <begin position="141"/>
        <end position="160"/>
    </location>
</feature>
<evidence type="ECO:0000256" key="7">
    <source>
        <dbReference type="ARBA" id="ARBA00022833"/>
    </source>
</evidence>
<dbReference type="GeneID" id="25298941"/>
<keyword evidence="6" id="KW-0833">Ubl conjugation pathway</keyword>
<dbReference type="SUPFAM" id="SSF57850">
    <property type="entry name" value="RING/U-box"/>
    <property type="match status" value="1"/>
</dbReference>
<feature type="compositionally biased region" description="Acidic residues" evidence="9">
    <location>
        <begin position="29"/>
        <end position="38"/>
    </location>
</feature>
<keyword evidence="5" id="KW-0863">Zinc-finger</keyword>
<evidence type="ECO:0000256" key="9">
    <source>
        <dbReference type="SAM" id="MobiDB-lite"/>
    </source>
</evidence>
<proteinExistence type="predicted"/>
<feature type="coiled-coil region" evidence="8">
    <location>
        <begin position="765"/>
        <end position="795"/>
    </location>
</feature>
<dbReference type="OrthoDB" id="10009520at2759"/>
<dbReference type="VEuPathDB" id="FungiDB:Z518_10870"/>
<evidence type="ECO:0000256" key="3">
    <source>
        <dbReference type="ARBA" id="ARBA00022723"/>
    </source>
</evidence>
<evidence type="ECO:0000256" key="5">
    <source>
        <dbReference type="ARBA" id="ARBA00022771"/>
    </source>
</evidence>
<feature type="compositionally biased region" description="Low complexity" evidence="9">
    <location>
        <begin position="61"/>
        <end position="70"/>
    </location>
</feature>
<protein>
    <recommendedName>
        <fullName evidence="10">RING-type domain-containing protein</fullName>
    </recommendedName>
</protein>
<evidence type="ECO:0000313" key="12">
    <source>
        <dbReference type="Proteomes" id="UP000053617"/>
    </source>
</evidence>
<comment type="pathway">
    <text evidence="1">Protein modification; protein ubiquitination.</text>
</comment>
<dbReference type="EMBL" id="KN847484">
    <property type="protein sequence ID" value="KIW99942.1"/>
    <property type="molecule type" value="Genomic_DNA"/>
</dbReference>
<dbReference type="PANTHER" id="PTHR22770">
    <property type="entry name" value="UBIQUITIN CONJUGATING ENZYME 7 INTERACTING PROTEIN-RELATED"/>
    <property type="match status" value="1"/>
</dbReference>
<feature type="region of interest" description="Disordered" evidence="9">
    <location>
        <begin position="1"/>
        <end position="85"/>
    </location>
</feature>
<keyword evidence="4" id="KW-0677">Repeat</keyword>
<sequence length="956" mass="107837">MADDRRLPRERDAALTYRSPCCPGPVIEISDDDDDDEFDLRHPRPRVPAYLPTRHRRRNISSVDSVSRYSDSVDDEPPFSEEARHSHTFQVHKRVRTGPDLVCSPGQIATHHSGSWQAASAPSSITPGAGPLYHETYRSRPPQNQVGKRPTESGQPNGRTIPNPPTKTAARPEKKKAAHQPPYYVDGRFGVKMYRGPGYERFPVVLGTVRGHKEYCDRWDIQQTFKMRRKLQEMGQGVPPSYVIRDSDSESHDDAHSNDDILTLEKECLRSVLEVFPDIEHSFVMKKIQAHPAQPTHFDDDDDDELIPLGAPPLAENIIAEIVEMESYPKQRLVDSAMVGRAAADDGTGATVTWDKNLPKGDVYKKDAVILLSNTFAHVPTCYIFKVVEEKNSIFDAYVHIHAMEDQFYSLPSPRPYNRLRQPRLLLEKKYVLGPQDRRIPNEYAHRINELQAAKQHVVRETIQIMARKAKDEAEASNLAKHRETGAIIECQCCFDGEVPLNRVVSCTADRPHFFCFTCVEGLADNQVGLMRYEMMCMDASGCTSELSNEGIARAVPTLTFDRLELNKQQAEIVAAGIEGLEGCPFCEYKAVCEDVREEPLFYCQNPDCSRATCRKCHKDNHLPKTCEENAKDNVLSARHLVEEARSDAVMRTCPKCKVKIIKEFGCNKMMCSQCACIMCYECKEDISSLGGNPYHHFNRPGAKCSLYDQEGIVRHDQEANQAEKEAIDKAKAADANLDEDKLRIDTGQEKKPTLADHPAADVFYRDMNNRAARLNNRQRELQNMMTRYRAAQELRPNPALEAAFDQIHRVGEQRENHFGDLRKGVEDLRRLNEIHRQAVVDGARLDFPPGFRPRLHNPNRQLDFDLSGLMPLLPMMASPGGEHVGAQTNDNRPLAMTPRMAPPMIQPPAVGAMTPQDPDDDLARLAAAASGVRRAADILERDGNTPRYGHRHGHR</sequence>
<evidence type="ECO:0000256" key="1">
    <source>
        <dbReference type="ARBA" id="ARBA00004906"/>
    </source>
</evidence>
<keyword evidence="8" id="KW-0175">Coiled coil</keyword>
<evidence type="ECO:0000259" key="10">
    <source>
        <dbReference type="PROSITE" id="PS51873"/>
    </source>
</evidence>
<dbReference type="RefSeq" id="XP_013267155.1">
    <property type="nucleotide sequence ID" value="XM_013411701.1"/>
</dbReference>
<dbReference type="InterPro" id="IPR047544">
    <property type="entry name" value="RING-HC_RBR_RNF216"/>
</dbReference>
<evidence type="ECO:0000256" key="6">
    <source>
        <dbReference type="ARBA" id="ARBA00022786"/>
    </source>
</evidence>
<evidence type="ECO:0000256" key="8">
    <source>
        <dbReference type="SAM" id="Coils"/>
    </source>
</evidence>
<dbReference type="GO" id="GO:0008270">
    <property type="term" value="F:zinc ion binding"/>
    <property type="evidence" value="ECO:0007669"/>
    <property type="project" value="UniProtKB-KW"/>
</dbReference>
<dbReference type="InterPro" id="IPR047545">
    <property type="entry name" value="BRcat_RBR_RNF216"/>
</dbReference>
<feature type="compositionally biased region" description="Basic and acidic residues" evidence="9">
    <location>
        <begin position="1"/>
        <end position="13"/>
    </location>
</feature>
<dbReference type="PROSITE" id="PS51873">
    <property type="entry name" value="TRIAD"/>
    <property type="match status" value="1"/>
</dbReference>
<evidence type="ECO:0000256" key="2">
    <source>
        <dbReference type="ARBA" id="ARBA00022679"/>
    </source>
</evidence>
<accession>A0A0D2GNK6</accession>
<keyword evidence="7" id="KW-0862">Zinc</keyword>
<dbReference type="GO" id="GO:0016740">
    <property type="term" value="F:transferase activity"/>
    <property type="evidence" value="ECO:0007669"/>
    <property type="project" value="UniProtKB-KW"/>
</dbReference>
<name>A0A0D2GNK6_9EURO</name>